<sequence>MVRLVVAEDSYLIRAGLELLVATQPDWELACGRRSSLVLAFLSITPALLRAATPVLTPSCHVFCEAARSR</sequence>
<dbReference type="EMBL" id="JAASRO010000001">
    <property type="protein sequence ID" value="NIK58208.1"/>
    <property type="molecule type" value="Genomic_DNA"/>
</dbReference>
<name>A0A7X5VD89_9ACTN</name>
<keyword evidence="2" id="KW-1185">Reference proteome</keyword>
<evidence type="ECO:0000313" key="1">
    <source>
        <dbReference type="EMBL" id="NIK58208.1"/>
    </source>
</evidence>
<dbReference type="Proteomes" id="UP000555407">
    <property type="component" value="Unassembled WGS sequence"/>
</dbReference>
<evidence type="ECO:0000313" key="2">
    <source>
        <dbReference type="Proteomes" id="UP000555407"/>
    </source>
</evidence>
<protein>
    <submittedName>
        <fullName evidence="1">Uncharacterized protein</fullName>
    </submittedName>
</protein>
<proteinExistence type="predicted"/>
<organism evidence="1 2">
    <name type="scientific">Kribbella shirazensis</name>
    <dbReference type="NCBI Taxonomy" id="1105143"/>
    <lineage>
        <taxon>Bacteria</taxon>
        <taxon>Bacillati</taxon>
        <taxon>Actinomycetota</taxon>
        <taxon>Actinomycetes</taxon>
        <taxon>Propionibacteriales</taxon>
        <taxon>Kribbellaceae</taxon>
        <taxon>Kribbella</taxon>
    </lineage>
</organism>
<reference evidence="1 2" key="1">
    <citation type="submission" date="2020-03" db="EMBL/GenBank/DDBJ databases">
        <title>Sequencing the genomes of 1000 actinobacteria strains.</title>
        <authorList>
            <person name="Klenk H.-P."/>
        </authorList>
    </citation>
    <scope>NUCLEOTIDE SEQUENCE [LARGE SCALE GENOMIC DNA]</scope>
    <source>
        <strain evidence="1 2">DSM 45490</strain>
    </source>
</reference>
<accession>A0A7X5VD89</accession>
<dbReference type="AlphaFoldDB" id="A0A7X5VD89"/>
<dbReference type="RefSeq" id="WP_167208810.1">
    <property type="nucleotide sequence ID" value="NZ_JAASRO010000001.1"/>
</dbReference>
<gene>
    <name evidence="1" type="ORF">BJY22_003925</name>
</gene>
<comment type="caution">
    <text evidence="1">The sequence shown here is derived from an EMBL/GenBank/DDBJ whole genome shotgun (WGS) entry which is preliminary data.</text>
</comment>